<comment type="caution">
    <text evidence="2">The sequence shown here is derived from an EMBL/GenBank/DDBJ whole genome shotgun (WGS) entry which is preliminary data.</text>
</comment>
<dbReference type="PANTHER" id="PTHR10859:SF91">
    <property type="entry name" value="DOLICHYL-PHOSPHATE BETA-GLUCOSYLTRANSFERASE"/>
    <property type="match status" value="1"/>
</dbReference>
<dbReference type="OrthoDB" id="2369748at2"/>
<accession>A0A3N1D7K3</accession>
<proteinExistence type="predicted"/>
<protein>
    <submittedName>
        <fullName evidence="2">Glycosyl transferase family 2</fullName>
    </submittedName>
</protein>
<keyword evidence="2" id="KW-0808">Transferase</keyword>
<dbReference type="Gene3D" id="3.90.550.10">
    <property type="entry name" value="Spore Coat Polysaccharide Biosynthesis Protein SpsA, Chain A"/>
    <property type="match status" value="1"/>
</dbReference>
<dbReference type="GO" id="GO:0016740">
    <property type="term" value="F:transferase activity"/>
    <property type="evidence" value="ECO:0007669"/>
    <property type="project" value="UniProtKB-KW"/>
</dbReference>
<evidence type="ECO:0000259" key="1">
    <source>
        <dbReference type="Pfam" id="PF00535"/>
    </source>
</evidence>
<evidence type="ECO:0000313" key="2">
    <source>
        <dbReference type="EMBL" id="ROO89486.1"/>
    </source>
</evidence>
<dbReference type="Pfam" id="PF00535">
    <property type="entry name" value="Glycos_transf_2"/>
    <property type="match status" value="1"/>
</dbReference>
<name>A0A3N1D7K3_9ACTN</name>
<dbReference type="Proteomes" id="UP000272400">
    <property type="component" value="Unassembled WGS sequence"/>
</dbReference>
<dbReference type="AlphaFoldDB" id="A0A3N1D7K3"/>
<dbReference type="InterPro" id="IPR001173">
    <property type="entry name" value="Glyco_trans_2-like"/>
</dbReference>
<feature type="domain" description="Glycosyltransferase 2-like" evidence="1">
    <location>
        <begin position="14"/>
        <end position="160"/>
    </location>
</feature>
<dbReference type="GO" id="GO:0006487">
    <property type="term" value="P:protein N-linked glycosylation"/>
    <property type="evidence" value="ECO:0007669"/>
    <property type="project" value="TreeGrafter"/>
</dbReference>
<gene>
    <name evidence="2" type="ORF">EDD29_7183</name>
</gene>
<organism evidence="2 3">
    <name type="scientific">Actinocorallia herbida</name>
    <dbReference type="NCBI Taxonomy" id="58109"/>
    <lineage>
        <taxon>Bacteria</taxon>
        <taxon>Bacillati</taxon>
        <taxon>Actinomycetota</taxon>
        <taxon>Actinomycetes</taxon>
        <taxon>Streptosporangiales</taxon>
        <taxon>Thermomonosporaceae</taxon>
        <taxon>Actinocorallia</taxon>
    </lineage>
</organism>
<dbReference type="SUPFAM" id="SSF53448">
    <property type="entry name" value="Nucleotide-diphospho-sugar transferases"/>
    <property type="match status" value="1"/>
</dbReference>
<keyword evidence="3" id="KW-1185">Reference proteome</keyword>
<sequence>MEKSAPMSPITVEVVVPAFNEAERLPRGLDLLCRRLAQLPVHASVLVVDNGSSDGTADIVRAWPAGPVEVRLVHCAKRGKGAAVRAGILSSRAAIVGFCDADMATDPAVLRTFLALLRTHPVVIASRTHPGSDVQARHSRLRSAGAQLFRRFSRTLVPGVGDTQCGFKFFHGDLVRAAARGQRASGFAFDVELLARCARLGGALPLEVPVTWQDVPGSKFSVLRHGLPVLAELVRMWTVLPRPVRPRPARTGAADELAAAPALVRPAA</sequence>
<dbReference type="EMBL" id="RJKE01000001">
    <property type="protein sequence ID" value="ROO89486.1"/>
    <property type="molecule type" value="Genomic_DNA"/>
</dbReference>
<evidence type="ECO:0000313" key="3">
    <source>
        <dbReference type="Proteomes" id="UP000272400"/>
    </source>
</evidence>
<reference evidence="2 3" key="1">
    <citation type="submission" date="2018-11" db="EMBL/GenBank/DDBJ databases">
        <title>Sequencing the genomes of 1000 actinobacteria strains.</title>
        <authorList>
            <person name="Klenk H.-P."/>
        </authorList>
    </citation>
    <scope>NUCLEOTIDE SEQUENCE [LARGE SCALE GENOMIC DNA]</scope>
    <source>
        <strain evidence="2 3">DSM 44254</strain>
    </source>
</reference>
<dbReference type="PANTHER" id="PTHR10859">
    <property type="entry name" value="GLYCOSYL TRANSFERASE"/>
    <property type="match status" value="1"/>
</dbReference>
<dbReference type="InterPro" id="IPR029044">
    <property type="entry name" value="Nucleotide-diphossugar_trans"/>
</dbReference>